<keyword evidence="2" id="KW-1185">Reference proteome</keyword>
<evidence type="ECO:0000313" key="2">
    <source>
        <dbReference type="Proteomes" id="UP001059617"/>
    </source>
</evidence>
<reference evidence="1" key="1">
    <citation type="submission" date="2021-04" db="EMBL/GenBank/DDBJ databases">
        <authorList>
            <person name="Hartkoorn R.C."/>
            <person name="Beaudoing E."/>
            <person name="Hot D."/>
        </authorList>
    </citation>
    <scope>NUCLEOTIDE SEQUENCE</scope>
    <source>
        <strain evidence="1">NRRL B-16292</strain>
    </source>
</reference>
<evidence type="ECO:0000313" key="1">
    <source>
        <dbReference type="EMBL" id="UWP85803.1"/>
    </source>
</evidence>
<organism evidence="1 2">
    <name type="scientific">Dactylosporangium fulvum</name>
    <dbReference type="NCBI Taxonomy" id="53359"/>
    <lineage>
        <taxon>Bacteria</taxon>
        <taxon>Bacillati</taxon>
        <taxon>Actinomycetota</taxon>
        <taxon>Actinomycetes</taxon>
        <taxon>Micromonosporales</taxon>
        <taxon>Micromonosporaceae</taxon>
        <taxon>Dactylosporangium</taxon>
    </lineage>
</organism>
<sequence length="88" mass="10048">MTARTTVTHTITTTAGGVHRRTLLAEVSIRPVLLGWLVTERYGPLSRTRWRPTWRTTVAVFEQAAARAQRFVEHVNHFPDSEPAKEPR</sequence>
<accession>A0ABY5W715</accession>
<reference evidence="1" key="2">
    <citation type="submission" date="2022-09" db="EMBL/GenBank/DDBJ databases">
        <title>Biosynthetic gene clusters of Dactylosporangioum fulvum.</title>
        <authorList>
            <person name="Caradec T."/>
        </authorList>
    </citation>
    <scope>NUCLEOTIDE SEQUENCE</scope>
    <source>
        <strain evidence="1">NRRL B-16292</strain>
    </source>
</reference>
<gene>
    <name evidence="1" type="ORF">Dfulv_16785</name>
</gene>
<name>A0ABY5W715_9ACTN</name>
<dbReference type="RefSeq" id="WP_259864081.1">
    <property type="nucleotide sequence ID" value="NZ_BAAAST010000073.1"/>
</dbReference>
<proteinExistence type="predicted"/>
<dbReference type="Proteomes" id="UP001059617">
    <property type="component" value="Chromosome"/>
</dbReference>
<dbReference type="EMBL" id="CP073720">
    <property type="protein sequence ID" value="UWP85803.1"/>
    <property type="molecule type" value="Genomic_DNA"/>
</dbReference>
<protein>
    <submittedName>
        <fullName evidence="1">Uncharacterized protein</fullName>
    </submittedName>
</protein>